<dbReference type="InterPro" id="IPR058630">
    <property type="entry name" value="T4_Y16D"/>
</dbReference>
<feature type="region of interest" description="Disordered" evidence="1">
    <location>
        <begin position="117"/>
        <end position="139"/>
    </location>
</feature>
<organism evidence="2 3">
    <name type="scientific">Candidatus Liptonbacteria bacterium RIFCSPLOWO2_01_FULL_45_15</name>
    <dbReference type="NCBI Taxonomy" id="1798649"/>
    <lineage>
        <taxon>Bacteria</taxon>
        <taxon>Candidatus Liptoniibacteriota</taxon>
    </lineage>
</organism>
<name>A0A1G2CG87_9BACT</name>
<evidence type="ECO:0000313" key="3">
    <source>
        <dbReference type="Proteomes" id="UP000176287"/>
    </source>
</evidence>
<protein>
    <submittedName>
        <fullName evidence="2">Uncharacterized protein</fullName>
    </submittedName>
</protein>
<dbReference type="Proteomes" id="UP000176287">
    <property type="component" value="Unassembled WGS sequence"/>
</dbReference>
<dbReference type="STRING" id="1798649.A3B13_01280"/>
<reference evidence="2 3" key="1">
    <citation type="journal article" date="2016" name="Nat. Commun.">
        <title>Thousands of microbial genomes shed light on interconnected biogeochemical processes in an aquifer system.</title>
        <authorList>
            <person name="Anantharaman K."/>
            <person name="Brown C.T."/>
            <person name="Hug L.A."/>
            <person name="Sharon I."/>
            <person name="Castelle C.J."/>
            <person name="Probst A.J."/>
            <person name="Thomas B.C."/>
            <person name="Singh A."/>
            <person name="Wilkins M.J."/>
            <person name="Karaoz U."/>
            <person name="Brodie E.L."/>
            <person name="Williams K.H."/>
            <person name="Hubbard S.S."/>
            <person name="Banfield J.F."/>
        </authorList>
    </citation>
    <scope>NUCLEOTIDE SEQUENCE [LARGE SCALE GENOMIC DNA]</scope>
</reference>
<dbReference type="AlphaFoldDB" id="A0A1G2CG87"/>
<evidence type="ECO:0000256" key="1">
    <source>
        <dbReference type="SAM" id="MobiDB-lite"/>
    </source>
</evidence>
<comment type="caution">
    <text evidence="2">The sequence shown here is derived from an EMBL/GenBank/DDBJ whole genome shotgun (WGS) entry which is preliminary data.</text>
</comment>
<sequence length="139" mass="16141">MSHYGENDNFQDVPFFFVIQQTRQITWHFFGFCYSLEMKENPEHKEIERIQTAALLLGDQMYTGQTHLEALVALQKEHPDYNTWVGERAPKQGFITSTGRFVDRDEAGKIADNAEQLEHLESNSRRRARGDLHSEDLAP</sequence>
<accession>A0A1G2CG87</accession>
<proteinExistence type="predicted"/>
<dbReference type="Pfam" id="PF26092">
    <property type="entry name" value="T4_Y16D"/>
    <property type="match status" value="1"/>
</dbReference>
<dbReference type="EMBL" id="MHKZ01000035">
    <property type="protein sequence ID" value="OGY99670.1"/>
    <property type="molecule type" value="Genomic_DNA"/>
</dbReference>
<gene>
    <name evidence="2" type="ORF">A3B13_01280</name>
</gene>
<evidence type="ECO:0000313" key="2">
    <source>
        <dbReference type="EMBL" id="OGY99670.1"/>
    </source>
</evidence>